<dbReference type="Pfam" id="PF00534">
    <property type="entry name" value="Glycos_transf_1"/>
    <property type="match status" value="1"/>
</dbReference>
<evidence type="ECO:0000313" key="3">
    <source>
        <dbReference type="EMBL" id="ANF22631.1"/>
    </source>
</evidence>
<dbReference type="Proteomes" id="UP000076969">
    <property type="component" value="Chromosome"/>
</dbReference>
<proteinExistence type="predicted"/>
<accession>A0A172WGS2</accession>
<dbReference type="STRING" id="1712654.A7C91_05190"/>
<dbReference type="InterPro" id="IPR001296">
    <property type="entry name" value="Glyco_trans_1"/>
</dbReference>
<keyword evidence="4" id="KW-1185">Reference proteome</keyword>
<dbReference type="GeneID" id="28495566"/>
<evidence type="ECO:0000256" key="1">
    <source>
        <dbReference type="ARBA" id="ARBA00022679"/>
    </source>
</evidence>
<dbReference type="SUPFAM" id="SSF53756">
    <property type="entry name" value="UDP-Glycosyltransferase/glycogen phosphorylase"/>
    <property type="match status" value="1"/>
</dbReference>
<dbReference type="OrthoDB" id="132546at2157"/>
<dbReference type="RefSeq" id="WP_068665520.1">
    <property type="nucleotide sequence ID" value="NZ_CP015520.1"/>
</dbReference>
<dbReference type="KEGG" id="tpie:A7C91_05190"/>
<dbReference type="PANTHER" id="PTHR46401">
    <property type="entry name" value="GLYCOSYLTRANSFERASE WBBK-RELATED"/>
    <property type="match status" value="1"/>
</dbReference>
<name>A0A172WGS2_9EURY</name>
<dbReference type="GO" id="GO:0016757">
    <property type="term" value="F:glycosyltransferase activity"/>
    <property type="evidence" value="ECO:0007669"/>
    <property type="project" value="InterPro"/>
</dbReference>
<dbReference type="Gene3D" id="3.40.50.2000">
    <property type="entry name" value="Glycogen Phosphorylase B"/>
    <property type="match status" value="2"/>
</dbReference>
<sequence length="387" mass="45191">MDILMTSIVDLVKSQHNRPHQFVRYLSKNHDITLVSINDWWKGKQHNFEKYSKEWEKILERVDIMYITDKKVSPVIQENVYSYFAIKRLLKNRSFDVHINYNSLTLGYFATKSLLKQSVPTIFDLADDLVGMISESPQIPRPLRPIGARVGKEILKRNIKLSKKITVTNSHLKEKYNIPDNKTVVLPNGVDTELFKDYGNTKSQFGLEDYFVIGYVGVLREWVDFEPIYQALRKLPEDIIFVVVGKEGRYRENIELAKRYGVIEKVRFVANVPYSKVPIYISAMDVGVIPFKLNSITEHALPLKLFEYMACERPVISTPLPAVVDIAREKVLYANTAKEWEEKILSLYNNNELKKSFKKIGRTFVKEKYDWKRILEMQENILEESIK</sequence>
<dbReference type="CDD" id="cd03794">
    <property type="entry name" value="GT4_WbuB-like"/>
    <property type="match status" value="1"/>
</dbReference>
<organism evidence="3 4">
    <name type="scientific">Thermococcus piezophilus</name>
    <dbReference type="NCBI Taxonomy" id="1712654"/>
    <lineage>
        <taxon>Archaea</taxon>
        <taxon>Methanobacteriati</taxon>
        <taxon>Methanobacteriota</taxon>
        <taxon>Thermococci</taxon>
        <taxon>Thermococcales</taxon>
        <taxon>Thermococcaceae</taxon>
        <taxon>Thermococcus</taxon>
    </lineage>
</organism>
<gene>
    <name evidence="3" type="ORF">A7C91_05190</name>
</gene>
<protein>
    <recommendedName>
        <fullName evidence="2">Glycosyl transferase family 1 domain-containing protein</fullName>
    </recommendedName>
</protein>
<evidence type="ECO:0000259" key="2">
    <source>
        <dbReference type="Pfam" id="PF00534"/>
    </source>
</evidence>
<dbReference type="AlphaFoldDB" id="A0A172WGS2"/>
<reference evidence="4" key="1">
    <citation type="journal article" date="2016" name="Syst. Appl. Microbiol.">
        <title>Thermococcus piezophilus sp. nov., a novel hyperthermophilic and piezophilic archaeon with a broad pressure range for growth, isolated from a deepest hydrothermal vent at the Mid-Cayman Rise.</title>
        <authorList>
            <person name="Dalmasso C."/>
            <person name="Oger P."/>
            <person name="Selva G."/>
            <person name="Courtine D."/>
            <person name="L'Haridon S."/>
            <person name="Garlaschelli A."/>
            <person name="Roussel E."/>
            <person name="Miyazaki J."/>
            <person name="Reveillaud J."/>
            <person name="Jebbar M."/>
            <person name="Takai K."/>
            <person name="Maignien L."/>
            <person name="Alain K."/>
        </authorList>
    </citation>
    <scope>NUCLEOTIDE SEQUENCE [LARGE SCALE GENOMIC DNA]</scope>
    <source>
        <strain evidence="4">CDGS</strain>
    </source>
</reference>
<dbReference type="PANTHER" id="PTHR46401:SF2">
    <property type="entry name" value="GLYCOSYLTRANSFERASE WBBK-RELATED"/>
    <property type="match status" value="1"/>
</dbReference>
<evidence type="ECO:0000313" key="4">
    <source>
        <dbReference type="Proteomes" id="UP000076969"/>
    </source>
</evidence>
<feature type="domain" description="Glycosyl transferase family 1" evidence="2">
    <location>
        <begin position="206"/>
        <end position="362"/>
    </location>
</feature>
<dbReference type="EMBL" id="CP015520">
    <property type="protein sequence ID" value="ANF22631.1"/>
    <property type="molecule type" value="Genomic_DNA"/>
</dbReference>
<keyword evidence="1" id="KW-0808">Transferase</keyword>